<dbReference type="Pfam" id="PF13561">
    <property type="entry name" value="adh_short_C2"/>
    <property type="match status" value="1"/>
</dbReference>
<keyword evidence="4" id="KW-1185">Reference proteome</keyword>
<sequence length="254" mass="26497">MKMIPAPLNDKVAVVTGGGSGMGRSIAERFARDGAKVAVWDINASGAEETVRAITNAGHSAIAIEADCSEEQAIKSAADQTRAALGRINILVNNAAIGPHVSYFDISKQLWDDIIRINLTGPQLCIREMLPAMLEAKWGRVINITSSSTQSGSPSQAHYVASKGGLLGLTKALANEFGKSGVTFNMVPPGSIDTPMLRKVSNIDMDGFAKMIPVGRLGTGDDIAAACAYLASPDAGYITGQTISVNGGRYMGSA</sequence>
<dbReference type="NCBIfam" id="NF009466">
    <property type="entry name" value="PRK12826.1-2"/>
    <property type="match status" value="1"/>
</dbReference>
<dbReference type="Gene3D" id="3.40.50.720">
    <property type="entry name" value="NAD(P)-binding Rossmann-like Domain"/>
    <property type="match status" value="1"/>
</dbReference>
<dbReference type="PRINTS" id="PR00081">
    <property type="entry name" value="GDHRDH"/>
</dbReference>
<dbReference type="Proteomes" id="UP001409585">
    <property type="component" value="Unassembled WGS sequence"/>
</dbReference>
<dbReference type="PANTHER" id="PTHR42879">
    <property type="entry name" value="3-OXOACYL-(ACYL-CARRIER-PROTEIN) REDUCTASE"/>
    <property type="match status" value="1"/>
</dbReference>
<dbReference type="InterPro" id="IPR020904">
    <property type="entry name" value="Sc_DH/Rdtase_CS"/>
</dbReference>
<accession>A0AAV3U3E8</accession>
<dbReference type="PANTHER" id="PTHR42879:SF2">
    <property type="entry name" value="3-OXOACYL-[ACYL-CARRIER-PROTEIN] REDUCTASE FABG"/>
    <property type="match status" value="1"/>
</dbReference>
<comment type="similarity">
    <text evidence="1">Belongs to the short-chain dehydrogenases/reductases (SDR) family.</text>
</comment>
<proteinExistence type="inferred from homology"/>
<organism evidence="3 4">
    <name type="scientific">Halioxenophilus aromaticivorans</name>
    <dbReference type="NCBI Taxonomy" id="1306992"/>
    <lineage>
        <taxon>Bacteria</taxon>
        <taxon>Pseudomonadati</taxon>
        <taxon>Pseudomonadota</taxon>
        <taxon>Gammaproteobacteria</taxon>
        <taxon>Alteromonadales</taxon>
        <taxon>Alteromonadaceae</taxon>
        <taxon>Halioxenophilus</taxon>
    </lineage>
</organism>
<evidence type="ECO:0000256" key="2">
    <source>
        <dbReference type="ARBA" id="ARBA00023002"/>
    </source>
</evidence>
<dbReference type="GO" id="GO:0032787">
    <property type="term" value="P:monocarboxylic acid metabolic process"/>
    <property type="evidence" value="ECO:0007669"/>
    <property type="project" value="UniProtKB-ARBA"/>
</dbReference>
<protein>
    <submittedName>
        <fullName evidence="3">SDR family NAD(P)-dependent oxidoreductase</fullName>
    </submittedName>
</protein>
<dbReference type="GO" id="GO:0016491">
    <property type="term" value="F:oxidoreductase activity"/>
    <property type="evidence" value="ECO:0007669"/>
    <property type="project" value="UniProtKB-KW"/>
</dbReference>
<keyword evidence="2" id="KW-0560">Oxidoreductase</keyword>
<dbReference type="AlphaFoldDB" id="A0AAV3U3E8"/>
<dbReference type="PROSITE" id="PS00061">
    <property type="entry name" value="ADH_SHORT"/>
    <property type="match status" value="1"/>
</dbReference>
<dbReference type="SUPFAM" id="SSF51735">
    <property type="entry name" value="NAD(P)-binding Rossmann-fold domains"/>
    <property type="match status" value="1"/>
</dbReference>
<gene>
    <name evidence="3" type="ORF">GCM10025791_26190</name>
</gene>
<dbReference type="InterPro" id="IPR036291">
    <property type="entry name" value="NAD(P)-bd_dom_sf"/>
</dbReference>
<dbReference type="PRINTS" id="PR00080">
    <property type="entry name" value="SDRFAMILY"/>
</dbReference>
<dbReference type="EMBL" id="BAABLX010000024">
    <property type="protein sequence ID" value="GAA4945745.1"/>
    <property type="molecule type" value="Genomic_DNA"/>
</dbReference>
<dbReference type="RefSeq" id="WP_345422823.1">
    <property type="nucleotide sequence ID" value="NZ_AP031496.1"/>
</dbReference>
<reference evidence="4" key="1">
    <citation type="journal article" date="2019" name="Int. J. Syst. Evol. Microbiol.">
        <title>The Global Catalogue of Microorganisms (GCM) 10K type strain sequencing project: providing services to taxonomists for standard genome sequencing and annotation.</title>
        <authorList>
            <consortium name="The Broad Institute Genomics Platform"/>
            <consortium name="The Broad Institute Genome Sequencing Center for Infectious Disease"/>
            <person name="Wu L."/>
            <person name="Ma J."/>
        </authorList>
    </citation>
    <scope>NUCLEOTIDE SEQUENCE [LARGE SCALE GENOMIC DNA]</scope>
    <source>
        <strain evidence="4">JCM 19134</strain>
    </source>
</reference>
<dbReference type="InterPro" id="IPR002347">
    <property type="entry name" value="SDR_fam"/>
</dbReference>
<dbReference type="FunFam" id="3.40.50.720:FF:000173">
    <property type="entry name" value="3-oxoacyl-[acyl-carrier protein] reductase"/>
    <property type="match status" value="1"/>
</dbReference>
<evidence type="ECO:0000313" key="3">
    <source>
        <dbReference type="EMBL" id="GAA4945745.1"/>
    </source>
</evidence>
<evidence type="ECO:0000313" key="4">
    <source>
        <dbReference type="Proteomes" id="UP001409585"/>
    </source>
</evidence>
<comment type="caution">
    <text evidence="3">The sequence shown here is derived from an EMBL/GenBank/DDBJ whole genome shotgun (WGS) entry which is preliminary data.</text>
</comment>
<dbReference type="NCBIfam" id="NF005559">
    <property type="entry name" value="PRK07231.1"/>
    <property type="match status" value="1"/>
</dbReference>
<evidence type="ECO:0000256" key="1">
    <source>
        <dbReference type="ARBA" id="ARBA00006484"/>
    </source>
</evidence>
<dbReference type="InterPro" id="IPR050259">
    <property type="entry name" value="SDR"/>
</dbReference>
<name>A0AAV3U3E8_9ALTE</name>